<dbReference type="SUPFAM" id="SSF103473">
    <property type="entry name" value="MFS general substrate transporter"/>
    <property type="match status" value="1"/>
</dbReference>
<evidence type="ECO:0000256" key="5">
    <source>
        <dbReference type="ARBA" id="ARBA00023136"/>
    </source>
</evidence>
<dbReference type="PANTHER" id="PTHR43791">
    <property type="entry name" value="PERMEASE-RELATED"/>
    <property type="match status" value="1"/>
</dbReference>
<dbReference type="EMBL" id="CALLCH030000018">
    <property type="protein sequence ID" value="CAI4218885.1"/>
    <property type="molecule type" value="Genomic_DNA"/>
</dbReference>
<dbReference type="FunFam" id="1.20.1250.20:FF:000566">
    <property type="entry name" value="Uncharacterized protein"/>
    <property type="match status" value="1"/>
</dbReference>
<dbReference type="Gene3D" id="1.20.1250.20">
    <property type="entry name" value="MFS general substrate transporter like domains"/>
    <property type="match status" value="1"/>
</dbReference>
<keyword evidence="2" id="KW-0813">Transport</keyword>
<feature type="transmembrane region" description="Helical" evidence="6">
    <location>
        <begin position="41"/>
        <end position="58"/>
    </location>
</feature>
<feature type="transmembrane region" description="Helical" evidence="6">
    <location>
        <begin position="78"/>
        <end position="96"/>
    </location>
</feature>
<dbReference type="AlphaFoldDB" id="A0A9P1HBU2"/>
<keyword evidence="3 6" id="KW-0812">Transmembrane</keyword>
<comment type="caution">
    <text evidence="7">The sequence shown here is derived from an EMBL/GenBank/DDBJ whole genome shotgun (WGS) entry which is preliminary data.</text>
</comment>
<reference evidence="7" key="1">
    <citation type="submission" date="2022-11" db="EMBL/GenBank/DDBJ databases">
        <authorList>
            <person name="Scott C."/>
            <person name="Bruce N."/>
        </authorList>
    </citation>
    <scope>NUCLEOTIDE SEQUENCE</scope>
</reference>
<accession>A0A9P1HBU2</accession>
<evidence type="ECO:0000256" key="1">
    <source>
        <dbReference type="ARBA" id="ARBA00004141"/>
    </source>
</evidence>
<gene>
    <name evidence="7" type="ORF">PPNO1_LOCUS8458</name>
</gene>
<dbReference type="Proteomes" id="UP000838763">
    <property type="component" value="Unassembled WGS sequence"/>
</dbReference>
<dbReference type="PANTHER" id="PTHR43791:SF18">
    <property type="entry name" value="NICOTINIC ACID TRANSPORTER TNA1, PUTATIVE (AFU_ORTHOLOGUE AFUA_3G03820)-RELATED"/>
    <property type="match status" value="1"/>
</dbReference>
<keyword evidence="4 6" id="KW-1133">Transmembrane helix</keyword>
<organism evidence="7 8">
    <name type="scientific">Parascedosporium putredinis</name>
    <dbReference type="NCBI Taxonomy" id="1442378"/>
    <lineage>
        <taxon>Eukaryota</taxon>
        <taxon>Fungi</taxon>
        <taxon>Dikarya</taxon>
        <taxon>Ascomycota</taxon>
        <taxon>Pezizomycotina</taxon>
        <taxon>Sordariomycetes</taxon>
        <taxon>Hypocreomycetidae</taxon>
        <taxon>Microascales</taxon>
        <taxon>Microascaceae</taxon>
        <taxon>Parascedosporium</taxon>
    </lineage>
</organism>
<dbReference type="GO" id="GO:0022857">
    <property type="term" value="F:transmembrane transporter activity"/>
    <property type="evidence" value="ECO:0007669"/>
    <property type="project" value="TreeGrafter"/>
</dbReference>
<evidence type="ECO:0000256" key="2">
    <source>
        <dbReference type="ARBA" id="ARBA00022448"/>
    </source>
</evidence>
<dbReference type="GO" id="GO:0016020">
    <property type="term" value="C:membrane"/>
    <property type="evidence" value="ECO:0007669"/>
    <property type="project" value="UniProtKB-SubCell"/>
</dbReference>
<evidence type="ECO:0000313" key="7">
    <source>
        <dbReference type="EMBL" id="CAI4218885.1"/>
    </source>
</evidence>
<evidence type="ECO:0000256" key="4">
    <source>
        <dbReference type="ARBA" id="ARBA00022989"/>
    </source>
</evidence>
<name>A0A9P1HBU2_9PEZI</name>
<keyword evidence="5 6" id="KW-0472">Membrane</keyword>
<evidence type="ECO:0000313" key="8">
    <source>
        <dbReference type="Proteomes" id="UP000838763"/>
    </source>
</evidence>
<sequence>MYDDSKTEQADAEHASLGRAQSNERAIAYDEAETKRVLRKVDFRVVPLLTLLYIFSFLDRSNIGNAKIAGMMEDLDMSGAQYNAALTVFFVPYILFEIPSNMALKVVRPSYWIAFMIISWGTG</sequence>
<comment type="subcellular location">
    <subcellularLocation>
        <location evidence="1">Membrane</location>
        <topology evidence="1">Multi-pass membrane protein</topology>
    </subcellularLocation>
</comment>
<evidence type="ECO:0000256" key="3">
    <source>
        <dbReference type="ARBA" id="ARBA00022692"/>
    </source>
</evidence>
<keyword evidence="8" id="KW-1185">Reference proteome</keyword>
<evidence type="ECO:0000256" key="6">
    <source>
        <dbReference type="SAM" id="Phobius"/>
    </source>
</evidence>
<protein>
    <submittedName>
        <fullName evidence="7">Uncharacterized protein</fullName>
    </submittedName>
</protein>
<proteinExistence type="predicted"/>
<dbReference type="OrthoDB" id="2250022at2759"/>
<dbReference type="InterPro" id="IPR036259">
    <property type="entry name" value="MFS_trans_sf"/>
</dbReference>